<name>D8R3M0_SELML</name>
<dbReference type="InterPro" id="IPR052396">
    <property type="entry name" value="Meiotic_Drive_Suppr_Kinase"/>
</dbReference>
<keyword evidence="2" id="KW-1185">Reference proteome</keyword>
<evidence type="ECO:0000313" key="1">
    <source>
        <dbReference type="EMBL" id="EFJ32966.1"/>
    </source>
</evidence>
<dbReference type="InParanoid" id="D8R3M0"/>
<sequence>MVPEPTHSRGEDGEKLEEAWRIAMDLFLEWDEELPLAWKAFLQYPKPLPQLPQQVIDTYAAVSPPPLPELCPLDFEMRCWGSFKHDMDRWLDEQPDDEQRLAPPPCPASNFRDVLSSMLHMSGQIEGVCCAALGCYPDFMNRDRSCDSGRRMRLVGVMAMEIDATTLEIQVARLYSYMLLTDCYFGLVSCYTQTFACKRLPGLERCVWVSPPVLSDSGDALKACAFVASLSQSFSLVETPTPPELRVPTYCNFFFASSTGPCPFDRAPILARLRVLGKELSVADMDKLVEGLAWLDELVGRMEQPSFFSHTRGRITAMGVYKGEFVLVKFRDLSNSRFKDTDSYLRKFLREVDVYMRLRELQGEVIPELFQYGFIRGAMVCFVIITDHGRAVRMKPWEQRFYNGPELWEHKSSMVKSCLRRVHALGVHFGGEPLWLKSDRGCEYILMTMSHGFVDGDRAGMGKDIEFVNKVYPQP</sequence>
<dbReference type="PANTHER" id="PTHR37171:SF1">
    <property type="entry name" value="SERINE_THREONINE-PROTEIN KINASE YRZF-RELATED"/>
    <property type="match status" value="1"/>
</dbReference>
<dbReference type="Proteomes" id="UP000001514">
    <property type="component" value="Unassembled WGS sequence"/>
</dbReference>
<dbReference type="HOGENOM" id="CLU_643107_0_0_1"/>
<dbReference type="PANTHER" id="PTHR37171">
    <property type="entry name" value="SERINE/THREONINE-PROTEIN KINASE YRZF-RELATED"/>
    <property type="match status" value="1"/>
</dbReference>
<dbReference type="Gramene" id="EFJ32966">
    <property type="protein sequence ID" value="EFJ32966"/>
    <property type="gene ID" value="SELMODRAFT_407009"/>
</dbReference>
<dbReference type="AlphaFoldDB" id="D8R3M0"/>
<accession>D8R3M0</accession>
<gene>
    <name evidence="1" type="ORF">SELMODRAFT_407009</name>
</gene>
<organism evidence="2">
    <name type="scientific">Selaginella moellendorffii</name>
    <name type="common">Spikemoss</name>
    <dbReference type="NCBI Taxonomy" id="88036"/>
    <lineage>
        <taxon>Eukaryota</taxon>
        <taxon>Viridiplantae</taxon>
        <taxon>Streptophyta</taxon>
        <taxon>Embryophyta</taxon>
        <taxon>Tracheophyta</taxon>
        <taxon>Lycopodiopsida</taxon>
        <taxon>Selaginellales</taxon>
        <taxon>Selaginellaceae</taxon>
        <taxon>Selaginella</taxon>
    </lineage>
</organism>
<dbReference type="EMBL" id="GL377571">
    <property type="protein sequence ID" value="EFJ32966.1"/>
    <property type="molecule type" value="Genomic_DNA"/>
</dbReference>
<evidence type="ECO:0000313" key="2">
    <source>
        <dbReference type="Proteomes" id="UP000001514"/>
    </source>
</evidence>
<proteinExistence type="predicted"/>
<reference evidence="1 2" key="1">
    <citation type="journal article" date="2011" name="Science">
        <title>The Selaginella genome identifies genetic changes associated with the evolution of vascular plants.</title>
        <authorList>
            <person name="Banks J.A."/>
            <person name="Nishiyama T."/>
            <person name="Hasebe M."/>
            <person name="Bowman J.L."/>
            <person name="Gribskov M."/>
            <person name="dePamphilis C."/>
            <person name="Albert V.A."/>
            <person name="Aono N."/>
            <person name="Aoyama T."/>
            <person name="Ambrose B.A."/>
            <person name="Ashton N.W."/>
            <person name="Axtell M.J."/>
            <person name="Barker E."/>
            <person name="Barker M.S."/>
            <person name="Bennetzen J.L."/>
            <person name="Bonawitz N.D."/>
            <person name="Chapple C."/>
            <person name="Cheng C."/>
            <person name="Correa L.G."/>
            <person name="Dacre M."/>
            <person name="DeBarry J."/>
            <person name="Dreyer I."/>
            <person name="Elias M."/>
            <person name="Engstrom E.M."/>
            <person name="Estelle M."/>
            <person name="Feng L."/>
            <person name="Finet C."/>
            <person name="Floyd S.K."/>
            <person name="Frommer W.B."/>
            <person name="Fujita T."/>
            <person name="Gramzow L."/>
            <person name="Gutensohn M."/>
            <person name="Harholt J."/>
            <person name="Hattori M."/>
            <person name="Heyl A."/>
            <person name="Hirai T."/>
            <person name="Hiwatashi Y."/>
            <person name="Ishikawa M."/>
            <person name="Iwata M."/>
            <person name="Karol K.G."/>
            <person name="Koehler B."/>
            <person name="Kolukisaoglu U."/>
            <person name="Kubo M."/>
            <person name="Kurata T."/>
            <person name="Lalonde S."/>
            <person name="Li K."/>
            <person name="Li Y."/>
            <person name="Litt A."/>
            <person name="Lyons E."/>
            <person name="Manning G."/>
            <person name="Maruyama T."/>
            <person name="Michael T.P."/>
            <person name="Mikami K."/>
            <person name="Miyazaki S."/>
            <person name="Morinaga S."/>
            <person name="Murata T."/>
            <person name="Mueller-Roeber B."/>
            <person name="Nelson D.R."/>
            <person name="Obara M."/>
            <person name="Oguri Y."/>
            <person name="Olmstead R.G."/>
            <person name="Onodera N."/>
            <person name="Petersen B.L."/>
            <person name="Pils B."/>
            <person name="Prigge M."/>
            <person name="Rensing S.A."/>
            <person name="Riano-Pachon D.M."/>
            <person name="Roberts A.W."/>
            <person name="Sato Y."/>
            <person name="Scheller H.V."/>
            <person name="Schulz B."/>
            <person name="Schulz C."/>
            <person name="Shakirov E.V."/>
            <person name="Shibagaki N."/>
            <person name="Shinohara N."/>
            <person name="Shippen D.E."/>
            <person name="Soerensen I."/>
            <person name="Sotooka R."/>
            <person name="Sugimoto N."/>
            <person name="Sugita M."/>
            <person name="Sumikawa N."/>
            <person name="Tanurdzic M."/>
            <person name="Theissen G."/>
            <person name="Ulvskov P."/>
            <person name="Wakazuki S."/>
            <person name="Weng J.K."/>
            <person name="Willats W.W."/>
            <person name="Wipf D."/>
            <person name="Wolf P.G."/>
            <person name="Yang L."/>
            <person name="Zimmer A.D."/>
            <person name="Zhu Q."/>
            <person name="Mitros T."/>
            <person name="Hellsten U."/>
            <person name="Loque D."/>
            <person name="Otillar R."/>
            <person name="Salamov A."/>
            <person name="Schmutz J."/>
            <person name="Shapiro H."/>
            <person name="Lindquist E."/>
            <person name="Lucas S."/>
            <person name="Rokhsar D."/>
            <person name="Grigoriev I.V."/>
        </authorList>
    </citation>
    <scope>NUCLEOTIDE SEQUENCE [LARGE SCALE GENOMIC DNA]</scope>
</reference>
<dbReference type="KEGG" id="smo:SELMODRAFT_407009"/>
<protein>
    <submittedName>
        <fullName evidence="1">Uncharacterized protein</fullName>
    </submittedName>
</protein>